<dbReference type="AlphaFoldDB" id="A0A3A4NSM9"/>
<proteinExistence type="predicted"/>
<evidence type="ECO:0000256" key="1">
    <source>
        <dbReference type="SAM" id="SignalP"/>
    </source>
</evidence>
<evidence type="ECO:0008006" key="4">
    <source>
        <dbReference type="Google" id="ProtNLM"/>
    </source>
</evidence>
<feature type="chain" id="PRO_5017281135" description="Transmembrane protein" evidence="1">
    <location>
        <begin position="25"/>
        <end position="125"/>
    </location>
</feature>
<sequence length="125" mass="13836">MKKLILVVTLALLMIGMTTASAPAKDEFESGFKTELGAIAARSAVGVGVGVFNGIFGGGVAYNGVYATPVPVYRPYYQERIVYAPPPPPPPVYYRVERRHYVPYGPPGPPPRRVVHHHEHHHYYH</sequence>
<dbReference type="Proteomes" id="UP000265882">
    <property type="component" value="Unassembled WGS sequence"/>
</dbReference>
<dbReference type="EMBL" id="QZKU01000045">
    <property type="protein sequence ID" value="RJP23543.1"/>
    <property type="molecule type" value="Genomic_DNA"/>
</dbReference>
<name>A0A3A4NSM9_ABYX5</name>
<evidence type="ECO:0000313" key="3">
    <source>
        <dbReference type="Proteomes" id="UP000265882"/>
    </source>
</evidence>
<organism evidence="2 3">
    <name type="scientific">Abyssobacteria bacterium (strain SURF_5)</name>
    <dbReference type="NCBI Taxonomy" id="2093360"/>
    <lineage>
        <taxon>Bacteria</taxon>
        <taxon>Pseudomonadati</taxon>
        <taxon>Candidatus Hydrogenedentota</taxon>
        <taxon>Candidatus Abyssobacteria</taxon>
    </lineage>
</organism>
<accession>A0A3A4NSM9</accession>
<protein>
    <recommendedName>
        <fullName evidence="4">Transmembrane protein</fullName>
    </recommendedName>
</protein>
<evidence type="ECO:0000313" key="2">
    <source>
        <dbReference type="EMBL" id="RJP23543.1"/>
    </source>
</evidence>
<keyword evidence="1" id="KW-0732">Signal</keyword>
<feature type="signal peptide" evidence="1">
    <location>
        <begin position="1"/>
        <end position="24"/>
    </location>
</feature>
<comment type="caution">
    <text evidence="2">The sequence shown here is derived from an EMBL/GenBank/DDBJ whole genome shotgun (WGS) entry which is preliminary data.</text>
</comment>
<reference evidence="2 3" key="1">
    <citation type="journal article" date="2017" name="ISME J.">
        <title>Energy and carbon metabolisms in a deep terrestrial subsurface fluid microbial community.</title>
        <authorList>
            <person name="Momper L."/>
            <person name="Jungbluth S.P."/>
            <person name="Lee M.D."/>
            <person name="Amend J.P."/>
        </authorList>
    </citation>
    <scope>NUCLEOTIDE SEQUENCE [LARGE SCALE GENOMIC DNA]</scope>
    <source>
        <strain evidence="2">SURF_5</strain>
    </source>
</reference>
<gene>
    <name evidence="2" type="ORF">C4520_06205</name>
</gene>